<proteinExistence type="inferred from homology"/>
<evidence type="ECO:0000313" key="2">
    <source>
        <dbReference type="Proteomes" id="UP000694865"/>
    </source>
</evidence>
<sequence>MSFFVNQGRLASLYNVYKEKAEFLIVYQLEAHPSDGITLGESMIPQHKTIQEKIDAAKLLVDAVNTETEDVATIDIDDADKIRVVSDDMEHTFASIYDCYLEDVFIIKDGKISMIGSRMVEDTRDPNLIFWMADVVEKWLSSN</sequence>
<evidence type="ECO:0000256" key="1">
    <source>
        <dbReference type="RuleBase" id="RU000676"/>
    </source>
</evidence>
<keyword evidence="1" id="KW-0712">Selenocysteine</keyword>
<comment type="similarity">
    <text evidence="1">Belongs to the iodothyronine deiodinase family.</text>
</comment>
<comment type="function">
    <text evidence="1">Responsible for the deiodination of T4 (3,5,3',5'-tetraiodothyronine).</text>
</comment>
<evidence type="ECO:0000313" key="3">
    <source>
        <dbReference type="RefSeq" id="XP_006817930.1"/>
    </source>
</evidence>
<dbReference type="GeneID" id="102808096"/>
<protein>
    <recommendedName>
        <fullName evidence="1">Iodothyronine deiodinase</fullName>
    </recommendedName>
</protein>
<name>A0ABM0MD39_SACKO</name>
<dbReference type="InterPro" id="IPR000643">
    <property type="entry name" value="Iodothyronine_deiodinase"/>
</dbReference>
<keyword evidence="1" id="KW-0560">Oxidoreductase</keyword>
<keyword evidence="2" id="KW-1185">Reference proteome</keyword>
<dbReference type="Pfam" id="PF00837">
    <property type="entry name" value="T4_deiodinase"/>
    <property type="match status" value="1"/>
</dbReference>
<dbReference type="RefSeq" id="XP_006817930.1">
    <property type="nucleotide sequence ID" value="XM_006817867.1"/>
</dbReference>
<reference evidence="3" key="1">
    <citation type="submission" date="2025-08" db="UniProtKB">
        <authorList>
            <consortium name="RefSeq"/>
        </authorList>
    </citation>
    <scope>IDENTIFICATION</scope>
    <source>
        <tissue evidence="3">Testes</tissue>
    </source>
</reference>
<dbReference type="PANTHER" id="PTHR11781:SF22">
    <property type="entry name" value="TYPE I IODOTHYRONINE DEIODINASE"/>
    <property type="match status" value="1"/>
</dbReference>
<dbReference type="Proteomes" id="UP000694865">
    <property type="component" value="Unplaced"/>
</dbReference>
<gene>
    <name evidence="3" type="primary">LOC102808096</name>
</gene>
<keyword evidence="1" id="KW-0893">Thyroid hormones biosynthesis</keyword>
<dbReference type="PANTHER" id="PTHR11781">
    <property type="entry name" value="IODOTHYRONINE DEIODINASE"/>
    <property type="match status" value="1"/>
</dbReference>
<organism evidence="2 3">
    <name type="scientific">Saccoglossus kowalevskii</name>
    <name type="common">Acorn worm</name>
    <dbReference type="NCBI Taxonomy" id="10224"/>
    <lineage>
        <taxon>Eukaryota</taxon>
        <taxon>Metazoa</taxon>
        <taxon>Hemichordata</taxon>
        <taxon>Enteropneusta</taxon>
        <taxon>Harrimaniidae</taxon>
        <taxon>Saccoglossus</taxon>
    </lineage>
</organism>
<dbReference type="Gene3D" id="3.40.30.10">
    <property type="entry name" value="Glutaredoxin"/>
    <property type="match status" value="1"/>
</dbReference>
<accession>A0ABM0MD39</accession>